<evidence type="ECO:0000313" key="2">
    <source>
        <dbReference type="EMBL" id="PWN35217.1"/>
    </source>
</evidence>
<sequence>MSGRSTRISTLSDKIQGLKFMQRASASSPSTSASTSTPKVEQEEAKKKGKSSKDQQRNQGNSFSSLAASEPATITSNLHKDEEDAEPSNEEHWVMPNAKEKIARQSSSKSIPRIESQSGWNDWLGQLQNGESSAQQSPSSAGAARRSFGAWAPKLTEKKGSKGKEEDDSEEDEFTGGESEEDIQQKGFIKPGSLSDTPLKKQKGRKRKSDDNHGNSKLKDELMGDIRKQKKKKTKDTNGPSSTDSHAKARQESAIKKRKDMASTGKAGKRQKEGFLTPNMNRQNDDDQFKVSDNDDTLEGF</sequence>
<dbReference type="AlphaFoldDB" id="A0A316VC23"/>
<feature type="compositionally biased region" description="Acidic residues" evidence="1">
    <location>
        <begin position="166"/>
        <end position="182"/>
    </location>
</feature>
<reference evidence="2 3" key="1">
    <citation type="journal article" date="2018" name="Mol. Biol. Evol.">
        <title>Broad Genomic Sampling Reveals a Smut Pathogenic Ancestry of the Fungal Clade Ustilaginomycotina.</title>
        <authorList>
            <person name="Kijpornyongpan T."/>
            <person name="Mondo S.J."/>
            <person name="Barry K."/>
            <person name="Sandor L."/>
            <person name="Lee J."/>
            <person name="Lipzen A."/>
            <person name="Pangilinan J."/>
            <person name="LaButti K."/>
            <person name="Hainaut M."/>
            <person name="Henrissat B."/>
            <person name="Grigoriev I.V."/>
            <person name="Spatafora J.W."/>
            <person name="Aime M.C."/>
        </authorList>
    </citation>
    <scope>NUCLEOTIDE SEQUENCE [LARGE SCALE GENOMIC DNA]</scope>
    <source>
        <strain evidence="2 3">MCA 3882</strain>
    </source>
</reference>
<feature type="compositionally biased region" description="Polar residues" evidence="1">
    <location>
        <begin position="57"/>
        <end position="77"/>
    </location>
</feature>
<feature type="compositionally biased region" description="Basic and acidic residues" evidence="1">
    <location>
        <begin position="245"/>
        <end position="255"/>
    </location>
</feature>
<feature type="compositionally biased region" description="Low complexity" evidence="1">
    <location>
        <begin position="24"/>
        <end position="38"/>
    </location>
</feature>
<keyword evidence="3" id="KW-1185">Reference proteome</keyword>
<dbReference type="STRING" id="1280837.A0A316VC23"/>
<dbReference type="RefSeq" id="XP_025355519.1">
    <property type="nucleotide sequence ID" value="XM_025501707.1"/>
</dbReference>
<feature type="compositionally biased region" description="Basic and acidic residues" evidence="1">
    <location>
        <begin position="155"/>
        <end position="165"/>
    </location>
</feature>
<evidence type="ECO:0000256" key="1">
    <source>
        <dbReference type="SAM" id="MobiDB-lite"/>
    </source>
</evidence>
<feature type="compositionally biased region" description="Polar residues" evidence="1">
    <location>
        <begin position="104"/>
        <end position="131"/>
    </location>
</feature>
<feature type="compositionally biased region" description="Low complexity" evidence="1">
    <location>
        <begin position="132"/>
        <end position="152"/>
    </location>
</feature>
<proteinExistence type="predicted"/>
<dbReference type="Proteomes" id="UP000245771">
    <property type="component" value="Unassembled WGS sequence"/>
</dbReference>
<feature type="compositionally biased region" description="Basic and acidic residues" evidence="1">
    <location>
        <begin position="283"/>
        <end position="293"/>
    </location>
</feature>
<accession>A0A316VC23</accession>
<gene>
    <name evidence="2" type="ORF">FA14DRAFT_189207</name>
</gene>
<dbReference type="GeneID" id="37023488"/>
<dbReference type="InParanoid" id="A0A316VC23"/>
<dbReference type="EMBL" id="KZ819603">
    <property type="protein sequence ID" value="PWN35217.1"/>
    <property type="molecule type" value="Genomic_DNA"/>
</dbReference>
<feature type="compositionally biased region" description="Polar residues" evidence="1">
    <location>
        <begin position="1"/>
        <end position="13"/>
    </location>
</feature>
<name>A0A316VC23_9BASI</name>
<feature type="compositionally biased region" description="Basic and acidic residues" evidence="1">
    <location>
        <begin position="89"/>
        <end position="103"/>
    </location>
</feature>
<feature type="compositionally biased region" description="Basic and acidic residues" evidence="1">
    <location>
        <begin position="40"/>
        <end position="56"/>
    </location>
</feature>
<feature type="compositionally biased region" description="Basic and acidic residues" evidence="1">
    <location>
        <begin position="208"/>
        <end position="227"/>
    </location>
</feature>
<organism evidence="2 3">
    <name type="scientific">Meira miltonrushii</name>
    <dbReference type="NCBI Taxonomy" id="1280837"/>
    <lineage>
        <taxon>Eukaryota</taxon>
        <taxon>Fungi</taxon>
        <taxon>Dikarya</taxon>
        <taxon>Basidiomycota</taxon>
        <taxon>Ustilaginomycotina</taxon>
        <taxon>Exobasidiomycetes</taxon>
        <taxon>Exobasidiales</taxon>
        <taxon>Brachybasidiaceae</taxon>
        <taxon>Meira</taxon>
    </lineage>
</organism>
<protein>
    <submittedName>
        <fullName evidence="2">Uncharacterized protein</fullName>
    </submittedName>
</protein>
<feature type="region of interest" description="Disordered" evidence="1">
    <location>
        <begin position="1"/>
        <end position="301"/>
    </location>
</feature>
<evidence type="ECO:0000313" key="3">
    <source>
        <dbReference type="Proteomes" id="UP000245771"/>
    </source>
</evidence>